<reference evidence="5" key="1">
    <citation type="submission" date="2016-10" db="EMBL/GenBank/DDBJ databases">
        <authorList>
            <person name="Varghese N."/>
            <person name="Submissions S."/>
        </authorList>
    </citation>
    <scope>NUCLEOTIDE SEQUENCE [LARGE SCALE GENOMIC DNA]</scope>
    <source>
        <strain evidence="5">DSM 217</strain>
    </source>
</reference>
<dbReference type="Pfam" id="PF12697">
    <property type="entry name" value="Abhydrolase_6"/>
    <property type="match status" value="1"/>
</dbReference>
<gene>
    <name evidence="4" type="ORF">SAMN05421783_103113</name>
</gene>
<organism evidence="4 5">
    <name type="scientific">Thiocapsa roseopersicina</name>
    <dbReference type="NCBI Taxonomy" id="1058"/>
    <lineage>
        <taxon>Bacteria</taxon>
        <taxon>Pseudomonadati</taxon>
        <taxon>Pseudomonadota</taxon>
        <taxon>Gammaproteobacteria</taxon>
        <taxon>Chromatiales</taxon>
        <taxon>Chromatiaceae</taxon>
        <taxon>Thiocapsa</taxon>
    </lineage>
</organism>
<name>A0A1H2SS21_THIRO</name>
<dbReference type="Proteomes" id="UP000198816">
    <property type="component" value="Unassembled WGS sequence"/>
</dbReference>
<dbReference type="AlphaFoldDB" id="A0A1H2SS21"/>
<keyword evidence="1" id="KW-0474">Menaquinone biosynthesis</keyword>
<keyword evidence="2" id="KW-0456">Lyase</keyword>
<dbReference type="PANTHER" id="PTHR42916">
    <property type="entry name" value="2-SUCCINYL-5-ENOLPYRUVYL-6-HYDROXY-3-CYCLOHEXENE-1-CARBOXYLATE SYNTHASE"/>
    <property type="match status" value="1"/>
</dbReference>
<dbReference type="EMBL" id="FNNZ01000003">
    <property type="protein sequence ID" value="SDW34378.1"/>
    <property type="molecule type" value="Genomic_DNA"/>
</dbReference>
<evidence type="ECO:0000313" key="4">
    <source>
        <dbReference type="EMBL" id="SDW34378.1"/>
    </source>
</evidence>
<dbReference type="PANTHER" id="PTHR42916:SF1">
    <property type="entry name" value="PROTEIN PHYLLO, CHLOROPLASTIC"/>
    <property type="match status" value="1"/>
</dbReference>
<keyword evidence="5" id="KW-1185">Reference proteome</keyword>
<dbReference type="InterPro" id="IPR029058">
    <property type="entry name" value="AB_hydrolase_fold"/>
</dbReference>
<dbReference type="GO" id="GO:0016829">
    <property type="term" value="F:lyase activity"/>
    <property type="evidence" value="ECO:0007669"/>
    <property type="project" value="UniProtKB-KW"/>
</dbReference>
<dbReference type="STRING" id="1058.SAMN05421783_103113"/>
<dbReference type="Gene3D" id="3.40.50.1820">
    <property type="entry name" value="alpha/beta hydrolase"/>
    <property type="match status" value="1"/>
</dbReference>
<evidence type="ECO:0000259" key="3">
    <source>
        <dbReference type="Pfam" id="PF12697"/>
    </source>
</evidence>
<sequence length="169" mass="18777">MGGRFALGLMALDPDRFRRATIISAHPGLEDASQRADRLADDRAWIRRLLDDGIDAFVDDWESQPLFATQAGLPSTVLKRQRRRRLGQPPTGLAASLEQHGLARMPSLWKPLAAFTGELTWIVGAADTRFLGIAREVVRRRPATRLHVLPGVGHNPLLECPEILSDLLF</sequence>
<dbReference type="GO" id="GO:0009234">
    <property type="term" value="P:menaquinone biosynthetic process"/>
    <property type="evidence" value="ECO:0007669"/>
    <property type="project" value="UniProtKB-KW"/>
</dbReference>
<protein>
    <submittedName>
        <fullName evidence="4">2-succinyl-6-hydroxy-2,4-cyclohexadiene-1-carboxylate synthase</fullName>
    </submittedName>
</protein>
<evidence type="ECO:0000313" key="5">
    <source>
        <dbReference type="Proteomes" id="UP000198816"/>
    </source>
</evidence>
<dbReference type="SUPFAM" id="SSF53474">
    <property type="entry name" value="alpha/beta-Hydrolases"/>
    <property type="match status" value="1"/>
</dbReference>
<feature type="domain" description="AB hydrolase-1" evidence="3">
    <location>
        <begin position="1"/>
        <end position="164"/>
    </location>
</feature>
<proteinExistence type="predicted"/>
<accession>A0A1H2SS21</accession>
<evidence type="ECO:0000256" key="2">
    <source>
        <dbReference type="ARBA" id="ARBA00023239"/>
    </source>
</evidence>
<dbReference type="InterPro" id="IPR000073">
    <property type="entry name" value="AB_hydrolase_1"/>
</dbReference>
<evidence type="ECO:0000256" key="1">
    <source>
        <dbReference type="ARBA" id="ARBA00022428"/>
    </source>
</evidence>